<evidence type="ECO:0000313" key="3">
    <source>
        <dbReference type="Proteomes" id="UP000002058"/>
    </source>
</evidence>
<reference evidence="3" key="1">
    <citation type="journal article" date="2009" name="Genome Res.">
        <title>Comparative genomic analyses of the human fungal pathogens Coccidioides and their relatives.</title>
        <authorList>
            <person name="Sharpton T.J."/>
            <person name="Stajich J.E."/>
            <person name="Rounsley S.D."/>
            <person name="Gardner M.J."/>
            <person name="Wortman J.R."/>
            <person name="Jordar V.S."/>
            <person name="Maiti R."/>
            <person name="Kodira C.D."/>
            <person name="Neafsey D.E."/>
            <person name="Zeng Q."/>
            <person name="Hung C.-Y."/>
            <person name="McMahan C."/>
            <person name="Muszewska A."/>
            <person name="Grynberg M."/>
            <person name="Mandel M.A."/>
            <person name="Kellner E.M."/>
            <person name="Barker B.M."/>
            <person name="Galgiani J.N."/>
            <person name="Orbach M.J."/>
            <person name="Kirkland T.N."/>
            <person name="Cole G.T."/>
            <person name="Henn M.R."/>
            <person name="Birren B.W."/>
            <person name="Taylor J.W."/>
        </authorList>
    </citation>
    <scope>NUCLEOTIDE SEQUENCE [LARGE SCALE GENOMIC DNA]</scope>
    <source>
        <strain evidence="3">UAMH 1704</strain>
    </source>
</reference>
<gene>
    <name evidence="2" type="ORF">UREG_01959</name>
</gene>
<dbReference type="InParanoid" id="C4JK02"/>
<dbReference type="EMBL" id="CH476615">
    <property type="protein sequence ID" value="EEP77110.1"/>
    <property type="molecule type" value="Genomic_DNA"/>
</dbReference>
<name>C4JK02_UNCRE</name>
<dbReference type="VEuPathDB" id="FungiDB:UREG_01959"/>
<dbReference type="HOGENOM" id="CLU_1644980_0_0_1"/>
<organism evidence="2 3">
    <name type="scientific">Uncinocarpus reesii (strain UAMH 1704)</name>
    <dbReference type="NCBI Taxonomy" id="336963"/>
    <lineage>
        <taxon>Eukaryota</taxon>
        <taxon>Fungi</taxon>
        <taxon>Dikarya</taxon>
        <taxon>Ascomycota</taxon>
        <taxon>Pezizomycotina</taxon>
        <taxon>Eurotiomycetes</taxon>
        <taxon>Eurotiomycetidae</taxon>
        <taxon>Onygenales</taxon>
        <taxon>Onygenaceae</taxon>
        <taxon>Uncinocarpus</taxon>
    </lineage>
</organism>
<feature type="region of interest" description="Disordered" evidence="1">
    <location>
        <begin position="1"/>
        <end position="25"/>
    </location>
</feature>
<dbReference type="RefSeq" id="XP_002542443.1">
    <property type="nucleotide sequence ID" value="XM_002542397.1"/>
</dbReference>
<dbReference type="AlphaFoldDB" id="C4JK02"/>
<keyword evidence="3" id="KW-1185">Reference proteome</keyword>
<evidence type="ECO:0000256" key="1">
    <source>
        <dbReference type="SAM" id="MobiDB-lite"/>
    </source>
</evidence>
<proteinExistence type="predicted"/>
<protein>
    <submittedName>
        <fullName evidence="2">Uncharacterized protein</fullName>
    </submittedName>
</protein>
<dbReference type="KEGG" id="ure:UREG_01959"/>
<accession>C4JK02</accession>
<dbReference type="GeneID" id="8441721"/>
<sequence length="161" mass="17606">MSKSPDVDINITGQDESPSPSRERVVGPWKSINLWAEGKSTGAMAIEPSSLLPAATRILLSSGKSPAVKLTSQLPMFLDREVMGMLAIPSPQIWAYYRLHNPNCPSCNSVVEWLGGKLSPQSRSTRLGPKIFNLWRSGGSLVPHALNSYCHINNVYCTLDI</sequence>
<dbReference type="Proteomes" id="UP000002058">
    <property type="component" value="Unassembled WGS sequence"/>
</dbReference>
<feature type="compositionally biased region" description="Polar residues" evidence="1">
    <location>
        <begin position="11"/>
        <end position="20"/>
    </location>
</feature>
<evidence type="ECO:0000313" key="2">
    <source>
        <dbReference type="EMBL" id="EEP77110.1"/>
    </source>
</evidence>